<name>A0AAD4J5I4_PERFH</name>
<dbReference type="PANTHER" id="PTHR31549">
    <property type="entry name" value="PROTEIN, PUTATIVE (DUF247)-RELATED-RELATED"/>
    <property type="match status" value="1"/>
</dbReference>
<dbReference type="EMBL" id="SDAM02000148">
    <property type="protein sequence ID" value="KAH6827552.1"/>
    <property type="molecule type" value="Genomic_DNA"/>
</dbReference>
<keyword evidence="1" id="KW-0472">Membrane</keyword>
<dbReference type="InterPro" id="IPR004158">
    <property type="entry name" value="DUF247_pln"/>
</dbReference>
<accession>A0AAD4J5I4</accession>
<reference evidence="2 3" key="1">
    <citation type="journal article" date="2021" name="Nat. Commun.">
        <title>Incipient diploidization of the medicinal plant Perilla within 10,000 years.</title>
        <authorList>
            <person name="Zhang Y."/>
            <person name="Shen Q."/>
            <person name="Leng L."/>
            <person name="Zhang D."/>
            <person name="Chen S."/>
            <person name="Shi Y."/>
            <person name="Ning Z."/>
            <person name="Chen S."/>
        </authorList>
    </citation>
    <scope>NUCLEOTIDE SEQUENCE [LARGE SCALE GENOMIC DNA]</scope>
    <source>
        <strain evidence="3">cv. PC099</strain>
    </source>
</reference>
<evidence type="ECO:0000313" key="3">
    <source>
        <dbReference type="Proteomes" id="UP001190926"/>
    </source>
</evidence>
<organism evidence="2 3">
    <name type="scientific">Perilla frutescens var. hirtella</name>
    <name type="common">Perilla citriodora</name>
    <name type="synonym">Perilla setoyensis</name>
    <dbReference type="NCBI Taxonomy" id="608512"/>
    <lineage>
        <taxon>Eukaryota</taxon>
        <taxon>Viridiplantae</taxon>
        <taxon>Streptophyta</taxon>
        <taxon>Embryophyta</taxon>
        <taxon>Tracheophyta</taxon>
        <taxon>Spermatophyta</taxon>
        <taxon>Magnoliopsida</taxon>
        <taxon>eudicotyledons</taxon>
        <taxon>Gunneridae</taxon>
        <taxon>Pentapetalae</taxon>
        <taxon>asterids</taxon>
        <taxon>lamiids</taxon>
        <taxon>Lamiales</taxon>
        <taxon>Lamiaceae</taxon>
        <taxon>Nepetoideae</taxon>
        <taxon>Elsholtzieae</taxon>
        <taxon>Perilla</taxon>
    </lineage>
</organism>
<evidence type="ECO:0000313" key="2">
    <source>
        <dbReference type="EMBL" id="KAH6827552.1"/>
    </source>
</evidence>
<dbReference type="Proteomes" id="UP001190926">
    <property type="component" value="Unassembled WGS sequence"/>
</dbReference>
<proteinExistence type="predicted"/>
<dbReference type="PANTHER" id="PTHR31549:SF289">
    <property type="match status" value="1"/>
</dbReference>
<feature type="non-terminal residue" evidence="2">
    <location>
        <position position="476"/>
    </location>
</feature>
<sequence length="476" mass="53120">MCSNFIVSSGESEKRWVLAMKKNFPEDHILNIDFKSSYCVFKTKSEAYAPHQLGLGPLHHLRPHLYTAMQKQKLAAITELLPPQKLQNFHLVVDALLPLEPVVRACYDQYLDLDIETLAWIFAIDGVYLLHFLKNYPETKHLAGDVMMLENQIPFVLLNKVVDVLELNRSSLFENLQAFLQDQSPLELMNSRNTDNDAHLLHRMYNLIVNKNIAVSHFGTYSLGVTISLLDDVAESVQFLADRGLPGAGTAGQILSFVKKIPWGKMMLKKNEETPSSSAASADEIDIPSVSQMAEIAGIKFILTNGGIGDIRFDDQEKEFHLPSIKLSATSEIVLRNLVAYEAAASAQTGELAEYVDLMCGIIDSGKDVDILRKEGIIVQSDELDDDEIAGIFNGISKSEKKKKTEDRSNVEEAVEEVNKRYSSLVRVKVGKMVEKYGYACFKLLSVLITIAVLLLLTLQAFCSVFGCAPWFLPKS</sequence>
<dbReference type="Pfam" id="PF03140">
    <property type="entry name" value="DUF247"/>
    <property type="match status" value="1"/>
</dbReference>
<protein>
    <submittedName>
        <fullName evidence="2">Uncharacterized protein</fullName>
    </submittedName>
</protein>
<comment type="caution">
    <text evidence="2">The sequence shown here is derived from an EMBL/GenBank/DDBJ whole genome shotgun (WGS) entry which is preliminary data.</text>
</comment>
<keyword evidence="1" id="KW-1133">Transmembrane helix</keyword>
<feature type="transmembrane region" description="Helical" evidence="1">
    <location>
        <begin position="444"/>
        <end position="473"/>
    </location>
</feature>
<gene>
    <name evidence="2" type="ORF">C2S53_012962</name>
</gene>
<dbReference type="AlphaFoldDB" id="A0AAD4J5I4"/>
<evidence type="ECO:0000256" key="1">
    <source>
        <dbReference type="SAM" id="Phobius"/>
    </source>
</evidence>
<keyword evidence="1" id="KW-0812">Transmembrane</keyword>
<keyword evidence="3" id="KW-1185">Reference proteome</keyword>